<keyword evidence="3" id="KW-1185">Reference proteome</keyword>
<dbReference type="AlphaFoldDB" id="A0A0G4GAI7"/>
<proteinExistence type="predicted"/>
<evidence type="ECO:0000313" key="2">
    <source>
        <dbReference type="EMBL" id="CEM25989.1"/>
    </source>
</evidence>
<gene>
    <name evidence="2" type="ORF">Vbra_1260</name>
</gene>
<dbReference type="Proteomes" id="UP000041254">
    <property type="component" value="Unassembled WGS sequence"/>
</dbReference>
<dbReference type="PhylomeDB" id="A0A0G4GAI7"/>
<organism evidence="2 3">
    <name type="scientific">Vitrella brassicaformis (strain CCMP3155)</name>
    <dbReference type="NCBI Taxonomy" id="1169540"/>
    <lineage>
        <taxon>Eukaryota</taxon>
        <taxon>Sar</taxon>
        <taxon>Alveolata</taxon>
        <taxon>Colpodellida</taxon>
        <taxon>Vitrellaceae</taxon>
        <taxon>Vitrella</taxon>
    </lineage>
</organism>
<feature type="region of interest" description="Disordered" evidence="1">
    <location>
        <begin position="138"/>
        <end position="163"/>
    </location>
</feature>
<evidence type="ECO:0000313" key="3">
    <source>
        <dbReference type="Proteomes" id="UP000041254"/>
    </source>
</evidence>
<sequence length="163" mass="17407">MRNITPARLLPRNFWMGQNLSSLIDTNQVVIEKVNDDDPDDAHVNGGGDDVLRNGYSSSYAATLAISNVPGHVSISSIDEDKVDLTEFPQINGFTTLMTMVSEGSIIIDITANHSVTINGESPSSLRNSSFYLASSDAEPVPACQSPSTNKPSEATSSSSCRL</sequence>
<dbReference type="InParanoid" id="A0A0G4GAI7"/>
<feature type="compositionally biased region" description="Polar residues" evidence="1">
    <location>
        <begin position="145"/>
        <end position="163"/>
    </location>
</feature>
<name>A0A0G4GAI7_VITBC</name>
<accession>A0A0G4GAI7</accession>
<evidence type="ECO:0000256" key="1">
    <source>
        <dbReference type="SAM" id="MobiDB-lite"/>
    </source>
</evidence>
<dbReference type="EMBL" id="CDMY01000609">
    <property type="protein sequence ID" value="CEM25989.1"/>
    <property type="molecule type" value="Genomic_DNA"/>
</dbReference>
<reference evidence="2 3" key="1">
    <citation type="submission" date="2014-11" db="EMBL/GenBank/DDBJ databases">
        <authorList>
            <person name="Zhu J."/>
            <person name="Qi W."/>
            <person name="Song R."/>
        </authorList>
    </citation>
    <scope>NUCLEOTIDE SEQUENCE [LARGE SCALE GENOMIC DNA]</scope>
</reference>
<protein>
    <submittedName>
        <fullName evidence="2">Uncharacterized protein</fullName>
    </submittedName>
</protein>
<dbReference type="VEuPathDB" id="CryptoDB:Vbra_1260"/>